<dbReference type="GO" id="GO:0016705">
    <property type="term" value="F:oxidoreductase activity, acting on paired donors, with incorporation or reduction of molecular oxygen"/>
    <property type="evidence" value="ECO:0007669"/>
    <property type="project" value="InterPro"/>
</dbReference>
<organism evidence="15 16">
    <name type="scientific">Hyalella azteca</name>
    <name type="common">Amphipod</name>
    <dbReference type="NCBI Taxonomy" id="294128"/>
    <lineage>
        <taxon>Eukaryota</taxon>
        <taxon>Metazoa</taxon>
        <taxon>Ecdysozoa</taxon>
        <taxon>Arthropoda</taxon>
        <taxon>Crustacea</taxon>
        <taxon>Multicrustacea</taxon>
        <taxon>Malacostraca</taxon>
        <taxon>Eumalacostraca</taxon>
        <taxon>Peracarida</taxon>
        <taxon>Amphipoda</taxon>
        <taxon>Senticaudata</taxon>
        <taxon>Talitrida</taxon>
        <taxon>Talitroidea</taxon>
        <taxon>Hyalellidae</taxon>
        <taxon>Hyalella</taxon>
    </lineage>
</organism>
<dbReference type="FunFam" id="1.10.630.10:FF:000042">
    <property type="entry name" value="Cytochrome P450"/>
    <property type="match status" value="1"/>
</dbReference>
<evidence type="ECO:0000256" key="5">
    <source>
        <dbReference type="ARBA" id="ARBA00022617"/>
    </source>
</evidence>
<evidence type="ECO:0000313" key="15">
    <source>
        <dbReference type="Proteomes" id="UP000694843"/>
    </source>
</evidence>
<dbReference type="Proteomes" id="UP000694843">
    <property type="component" value="Unplaced"/>
</dbReference>
<keyword evidence="8" id="KW-0492">Microsome</keyword>
<keyword evidence="5 13" id="KW-0349">Heme</keyword>
<dbReference type="InterPro" id="IPR036396">
    <property type="entry name" value="Cyt_P450_sf"/>
</dbReference>
<evidence type="ECO:0000256" key="6">
    <source>
        <dbReference type="ARBA" id="ARBA00022723"/>
    </source>
</evidence>
<dbReference type="InterPro" id="IPR017972">
    <property type="entry name" value="Cyt_P450_CS"/>
</dbReference>
<protein>
    <submittedName>
        <fullName evidence="16">Cytochrome P450 3A24-like</fullName>
    </submittedName>
</protein>
<dbReference type="KEGG" id="hazt:108672106"/>
<evidence type="ECO:0000313" key="16">
    <source>
        <dbReference type="RefSeq" id="XP_018015218.1"/>
    </source>
</evidence>
<name>A0A8B7NNF1_HYAAZ</name>
<dbReference type="PROSITE" id="PS00086">
    <property type="entry name" value="CYTOCHROME_P450"/>
    <property type="match status" value="1"/>
</dbReference>
<evidence type="ECO:0000256" key="10">
    <source>
        <dbReference type="ARBA" id="ARBA00023004"/>
    </source>
</evidence>
<sequence length="427" mass="48006">MIGLYDWLTPSLTVLSPSLVQSVLIKDFDHFVDRRTFHFNDEILDEMLTTVTGNHWKGIRSVLTPTFTSGKMKNMFHLVAEKADQLVKACRDQRDHLSRITMPSLFGSFAMDVIGSCAFGMEINSLKNENSAFVDNARALFKTSKTRMARFLIMVLFPKLAKRLGVNLSTPQINSLAASLRQTIAARQGSPKRGDFVDLMLEARDSNDEQNLARPHKYKLSDNSIVAQSLLFIVAGYDTTSNSLTTAVHCLAKYTSCQQKVRTELAALGTAEDITYQDIMEAPYLDAFVAEALRLFPPTTFTERRCTKTYTIPGSSITVPEGMMVSVPIWSLHRDEEYYPDPEQFKPERFLSGNKEKIPSGAYLPFGMGPRMCIAQRFALMGIKLAIAKIVLNFQLDIAEGFEEIKYKMSPGTQRPEENMMVVMKAL</sequence>
<keyword evidence="6 13" id="KW-0479">Metal-binding</keyword>
<dbReference type="SMR" id="A0A8B7NNF1"/>
<dbReference type="InterPro" id="IPR002401">
    <property type="entry name" value="Cyt_P450_E_grp-I"/>
</dbReference>
<keyword evidence="12" id="KW-0472">Membrane</keyword>
<proteinExistence type="inferred from homology"/>
<evidence type="ECO:0000256" key="14">
    <source>
        <dbReference type="RuleBase" id="RU000461"/>
    </source>
</evidence>
<evidence type="ECO:0000256" key="8">
    <source>
        <dbReference type="ARBA" id="ARBA00022848"/>
    </source>
</evidence>
<evidence type="ECO:0000256" key="1">
    <source>
        <dbReference type="ARBA" id="ARBA00001971"/>
    </source>
</evidence>
<dbReference type="PRINTS" id="PR00385">
    <property type="entry name" value="P450"/>
</dbReference>
<dbReference type="RefSeq" id="XP_018015218.1">
    <property type="nucleotide sequence ID" value="XM_018159729.2"/>
</dbReference>
<accession>A0A8B7NNF1</accession>
<dbReference type="CDD" id="cd11056">
    <property type="entry name" value="CYP6-like"/>
    <property type="match status" value="1"/>
</dbReference>
<keyword evidence="7" id="KW-0256">Endoplasmic reticulum</keyword>
<evidence type="ECO:0000256" key="9">
    <source>
        <dbReference type="ARBA" id="ARBA00023002"/>
    </source>
</evidence>
<dbReference type="GO" id="GO:0020037">
    <property type="term" value="F:heme binding"/>
    <property type="evidence" value="ECO:0007669"/>
    <property type="project" value="InterPro"/>
</dbReference>
<dbReference type="GeneID" id="108672106"/>
<evidence type="ECO:0000256" key="3">
    <source>
        <dbReference type="ARBA" id="ARBA00004406"/>
    </source>
</evidence>
<dbReference type="PRINTS" id="PR00463">
    <property type="entry name" value="EP450I"/>
</dbReference>
<evidence type="ECO:0000256" key="4">
    <source>
        <dbReference type="ARBA" id="ARBA00010617"/>
    </source>
</evidence>
<keyword evidence="10 13" id="KW-0408">Iron</keyword>
<feature type="binding site" description="axial binding residue" evidence="13">
    <location>
        <position position="373"/>
    </location>
    <ligand>
        <name>heme</name>
        <dbReference type="ChEBI" id="CHEBI:30413"/>
    </ligand>
    <ligandPart>
        <name>Fe</name>
        <dbReference type="ChEBI" id="CHEBI:18248"/>
    </ligandPart>
</feature>
<dbReference type="SUPFAM" id="SSF48264">
    <property type="entry name" value="Cytochrome P450"/>
    <property type="match status" value="1"/>
</dbReference>
<evidence type="ECO:0000256" key="2">
    <source>
        <dbReference type="ARBA" id="ARBA00004174"/>
    </source>
</evidence>
<reference evidence="16" key="1">
    <citation type="submission" date="2025-08" db="UniProtKB">
        <authorList>
            <consortium name="RefSeq"/>
        </authorList>
    </citation>
    <scope>IDENTIFICATION</scope>
    <source>
        <tissue evidence="16">Whole organism</tissue>
    </source>
</reference>
<dbReference type="Gene3D" id="1.10.630.10">
    <property type="entry name" value="Cytochrome P450"/>
    <property type="match status" value="1"/>
</dbReference>
<comment type="subcellular location">
    <subcellularLocation>
        <location evidence="3">Endoplasmic reticulum membrane</location>
        <topology evidence="3">Peripheral membrane protein</topology>
    </subcellularLocation>
    <subcellularLocation>
        <location evidence="2">Microsome membrane</location>
        <topology evidence="2">Peripheral membrane protein</topology>
    </subcellularLocation>
</comment>
<evidence type="ECO:0000256" key="13">
    <source>
        <dbReference type="PIRSR" id="PIRSR602401-1"/>
    </source>
</evidence>
<dbReference type="PANTHER" id="PTHR24292">
    <property type="entry name" value="CYTOCHROME P450"/>
    <property type="match status" value="1"/>
</dbReference>
<gene>
    <name evidence="16" type="primary">LOC108672106</name>
</gene>
<evidence type="ECO:0000256" key="11">
    <source>
        <dbReference type="ARBA" id="ARBA00023033"/>
    </source>
</evidence>
<evidence type="ECO:0000256" key="7">
    <source>
        <dbReference type="ARBA" id="ARBA00022824"/>
    </source>
</evidence>
<evidence type="ECO:0000256" key="12">
    <source>
        <dbReference type="ARBA" id="ARBA00023136"/>
    </source>
</evidence>
<dbReference type="Pfam" id="PF00067">
    <property type="entry name" value="p450"/>
    <property type="match status" value="1"/>
</dbReference>
<dbReference type="GO" id="GO:0004497">
    <property type="term" value="F:monooxygenase activity"/>
    <property type="evidence" value="ECO:0007669"/>
    <property type="project" value="UniProtKB-KW"/>
</dbReference>
<dbReference type="OMA" id="TFTERRC"/>
<comment type="cofactor">
    <cofactor evidence="1 13">
        <name>heme</name>
        <dbReference type="ChEBI" id="CHEBI:30413"/>
    </cofactor>
</comment>
<keyword evidence="9 14" id="KW-0560">Oxidoreductase</keyword>
<dbReference type="InterPro" id="IPR001128">
    <property type="entry name" value="Cyt_P450"/>
</dbReference>
<dbReference type="PANTHER" id="PTHR24292:SF102">
    <property type="entry name" value="CYTOCHROME P450 FAMILY-RELATED"/>
    <property type="match status" value="1"/>
</dbReference>
<dbReference type="InterPro" id="IPR050476">
    <property type="entry name" value="Insect_CytP450_Detox"/>
</dbReference>
<dbReference type="GO" id="GO:0005789">
    <property type="term" value="C:endoplasmic reticulum membrane"/>
    <property type="evidence" value="ECO:0007669"/>
    <property type="project" value="UniProtKB-SubCell"/>
</dbReference>
<dbReference type="AlphaFoldDB" id="A0A8B7NNF1"/>
<keyword evidence="15" id="KW-1185">Reference proteome</keyword>
<comment type="similarity">
    <text evidence="4 14">Belongs to the cytochrome P450 family.</text>
</comment>
<dbReference type="OrthoDB" id="2789670at2759"/>
<keyword evidence="11 14" id="KW-0503">Monooxygenase</keyword>
<dbReference type="GO" id="GO:0005506">
    <property type="term" value="F:iron ion binding"/>
    <property type="evidence" value="ECO:0007669"/>
    <property type="project" value="InterPro"/>
</dbReference>